<evidence type="ECO:0000256" key="6">
    <source>
        <dbReference type="ARBA" id="ARBA00022989"/>
    </source>
</evidence>
<reference evidence="9" key="1">
    <citation type="submission" date="2021-02" db="EMBL/GenBank/DDBJ databases">
        <authorList>
            <person name="Bekaert M."/>
        </authorList>
    </citation>
    <scope>NUCLEOTIDE SEQUENCE</scope>
    <source>
        <strain evidence="9">IoA-00</strain>
    </source>
</reference>
<dbReference type="Proteomes" id="UP000675881">
    <property type="component" value="Chromosome 1"/>
</dbReference>
<evidence type="ECO:0000313" key="9">
    <source>
        <dbReference type="EMBL" id="CAF2777953.1"/>
    </source>
</evidence>
<protein>
    <recommendedName>
        <fullName evidence="3">Transmembrane protein 186</fullName>
    </recommendedName>
</protein>
<sequence>MYSLLRSRRYLNGSRLTLLLPRKASSATAAEPVPCNNDFKLIYRNPFIPLARFSVRFKIYQTGLTLLLVPPYWYGALTGSIHPENALAVTSISFAAICLVFGFGEYFRRIIGMVYIDQKDFSRHIVKISHLSLMGHRNNFIIPLEEIMPISESGADVSKILWNVHFYHKDYRKMFISTQKGGIVDKEQFEIVFGKDSKL</sequence>
<dbReference type="AlphaFoldDB" id="A0A7R8CDS4"/>
<dbReference type="OrthoDB" id="6147888at2759"/>
<dbReference type="InterPro" id="IPR026571">
    <property type="entry name" value="Tmem186"/>
</dbReference>
<evidence type="ECO:0000256" key="3">
    <source>
        <dbReference type="ARBA" id="ARBA00014604"/>
    </source>
</evidence>
<proteinExistence type="inferred from homology"/>
<evidence type="ECO:0000256" key="1">
    <source>
        <dbReference type="ARBA" id="ARBA00004448"/>
    </source>
</evidence>
<keyword evidence="4" id="KW-0812">Transmembrane</keyword>
<evidence type="ECO:0000256" key="5">
    <source>
        <dbReference type="ARBA" id="ARBA00022792"/>
    </source>
</evidence>
<gene>
    <name evidence="9" type="ORF">LSAA_636</name>
</gene>
<comment type="similarity">
    <text evidence="2">Belongs to the TMEM186 family.</text>
</comment>
<name>A0A7R8CDS4_LEPSM</name>
<evidence type="ECO:0000256" key="7">
    <source>
        <dbReference type="ARBA" id="ARBA00023128"/>
    </source>
</evidence>
<evidence type="ECO:0000256" key="8">
    <source>
        <dbReference type="ARBA" id="ARBA00023136"/>
    </source>
</evidence>
<keyword evidence="5" id="KW-0999">Mitochondrion inner membrane</keyword>
<dbReference type="PANTHER" id="PTHR13603:SF1">
    <property type="entry name" value="TRANSMEMBRANE PROTEIN 186"/>
    <property type="match status" value="1"/>
</dbReference>
<comment type="subcellular location">
    <subcellularLocation>
        <location evidence="1">Mitochondrion inner membrane</location>
        <topology evidence="1">Multi-pass membrane protein</topology>
    </subcellularLocation>
</comment>
<evidence type="ECO:0000313" key="10">
    <source>
        <dbReference type="Proteomes" id="UP000675881"/>
    </source>
</evidence>
<evidence type="ECO:0000256" key="4">
    <source>
        <dbReference type="ARBA" id="ARBA00022692"/>
    </source>
</evidence>
<dbReference type="GO" id="GO:0005743">
    <property type="term" value="C:mitochondrial inner membrane"/>
    <property type="evidence" value="ECO:0007669"/>
    <property type="project" value="UniProtKB-SubCell"/>
</dbReference>
<organism evidence="9 10">
    <name type="scientific">Lepeophtheirus salmonis</name>
    <name type="common">Salmon louse</name>
    <name type="synonym">Caligus salmonis</name>
    <dbReference type="NCBI Taxonomy" id="72036"/>
    <lineage>
        <taxon>Eukaryota</taxon>
        <taxon>Metazoa</taxon>
        <taxon>Ecdysozoa</taxon>
        <taxon>Arthropoda</taxon>
        <taxon>Crustacea</taxon>
        <taxon>Multicrustacea</taxon>
        <taxon>Hexanauplia</taxon>
        <taxon>Copepoda</taxon>
        <taxon>Siphonostomatoida</taxon>
        <taxon>Caligidae</taxon>
        <taxon>Lepeophtheirus</taxon>
    </lineage>
</organism>
<dbReference type="EMBL" id="HG994580">
    <property type="protein sequence ID" value="CAF2777953.1"/>
    <property type="molecule type" value="Genomic_DNA"/>
</dbReference>
<evidence type="ECO:0000256" key="2">
    <source>
        <dbReference type="ARBA" id="ARBA00007020"/>
    </source>
</evidence>
<keyword evidence="6" id="KW-1133">Transmembrane helix</keyword>
<accession>A0A7R8CDS4</accession>
<keyword evidence="8" id="KW-0472">Membrane</keyword>
<keyword evidence="7" id="KW-0496">Mitochondrion</keyword>
<keyword evidence="10" id="KW-1185">Reference proteome</keyword>
<dbReference type="PANTHER" id="PTHR13603">
    <property type="entry name" value="TRANSMEMBRANE PROTEIN 186"/>
    <property type="match status" value="1"/>
</dbReference>